<dbReference type="GO" id="GO:0003677">
    <property type="term" value="F:DNA binding"/>
    <property type="evidence" value="ECO:0007669"/>
    <property type="project" value="UniProtKB-KW"/>
</dbReference>
<dbReference type="PANTHER" id="PTHR30118">
    <property type="entry name" value="HTH-TYPE TRANSCRIPTIONAL REGULATOR LEUO-RELATED"/>
    <property type="match status" value="1"/>
</dbReference>
<dbReference type="Gene3D" id="1.10.10.10">
    <property type="entry name" value="Winged helix-like DNA-binding domain superfamily/Winged helix DNA-binding domain"/>
    <property type="match status" value="1"/>
</dbReference>
<dbReference type="InterPro" id="IPR036390">
    <property type="entry name" value="WH_DNA-bd_sf"/>
</dbReference>
<evidence type="ECO:0000256" key="2">
    <source>
        <dbReference type="ARBA" id="ARBA00023015"/>
    </source>
</evidence>
<evidence type="ECO:0000259" key="5">
    <source>
        <dbReference type="PROSITE" id="PS50931"/>
    </source>
</evidence>
<dbReference type="RefSeq" id="WP_338294284.1">
    <property type="nucleotide sequence ID" value="NZ_AP027272.1"/>
</dbReference>
<dbReference type="KEGG" id="pmaw:MACH26_37280"/>
<evidence type="ECO:0000313" key="7">
    <source>
        <dbReference type="Proteomes" id="UP001333710"/>
    </source>
</evidence>
<dbReference type="InterPro" id="IPR000847">
    <property type="entry name" value="LysR_HTH_N"/>
</dbReference>
<dbReference type="Pfam" id="PF00126">
    <property type="entry name" value="HTH_1"/>
    <property type="match status" value="1"/>
</dbReference>
<reference evidence="6" key="1">
    <citation type="submission" date="2023-01" db="EMBL/GenBank/DDBJ databases">
        <title>Complete genome sequence of Planctobacterium marinum strain Dej080120_11.</title>
        <authorList>
            <person name="Ueki S."/>
            <person name="Maruyama F."/>
        </authorList>
    </citation>
    <scope>NUCLEOTIDE SEQUENCE</scope>
    <source>
        <strain evidence="6">Dej080120_11</strain>
    </source>
</reference>
<dbReference type="SUPFAM" id="SSF46785">
    <property type="entry name" value="Winged helix' DNA-binding domain"/>
    <property type="match status" value="1"/>
</dbReference>
<dbReference type="InterPro" id="IPR050389">
    <property type="entry name" value="LysR-type_TF"/>
</dbReference>
<accession>A0AA48KTI0</accession>
<evidence type="ECO:0000256" key="1">
    <source>
        <dbReference type="ARBA" id="ARBA00009437"/>
    </source>
</evidence>
<dbReference type="SUPFAM" id="SSF53850">
    <property type="entry name" value="Periplasmic binding protein-like II"/>
    <property type="match status" value="1"/>
</dbReference>
<name>A0AA48KTI0_9ALTE</name>
<dbReference type="InterPro" id="IPR037402">
    <property type="entry name" value="YidZ_PBP2"/>
</dbReference>
<dbReference type="InterPro" id="IPR005119">
    <property type="entry name" value="LysR_subst-bd"/>
</dbReference>
<dbReference type="Gene3D" id="3.40.190.10">
    <property type="entry name" value="Periplasmic binding protein-like II"/>
    <property type="match status" value="2"/>
</dbReference>
<dbReference type="Pfam" id="PF03466">
    <property type="entry name" value="LysR_substrate"/>
    <property type="match status" value="1"/>
</dbReference>
<dbReference type="CDD" id="cd08417">
    <property type="entry name" value="PBP2_Nitroaromatics_like"/>
    <property type="match status" value="1"/>
</dbReference>
<keyword evidence="4" id="KW-0804">Transcription</keyword>
<sequence length="303" mass="34310">MHSIDYNLFHVLLTIYQQGSVSKAADKLHLTQPAVSHALARLREHFNDRLFERHGRQMIATEYCQGIIADVESSLHTLQNTLMANTQWQPGKRPRTFNIAVRDILEALYFPALVARLQQIAPQMRLRNHNVEPKYLASALNNGEIDLALDSLIAMPGNINNQKLGTNKFVLLCREGHAITRQCDLENYQKWPHVVAALKDSDINLVDNALTAANLKRDVVLRCENFYGAVQVVCNTDLIMTAPETAARQFATHLPLTILPLPLQLPQISIHLYWWQAAELDPAVMWLKNEITVLSEDLIKDAL</sequence>
<evidence type="ECO:0000256" key="4">
    <source>
        <dbReference type="ARBA" id="ARBA00023163"/>
    </source>
</evidence>
<feature type="domain" description="HTH lysR-type" evidence="5">
    <location>
        <begin position="4"/>
        <end position="61"/>
    </location>
</feature>
<evidence type="ECO:0000256" key="3">
    <source>
        <dbReference type="ARBA" id="ARBA00023125"/>
    </source>
</evidence>
<dbReference type="InterPro" id="IPR036388">
    <property type="entry name" value="WH-like_DNA-bd_sf"/>
</dbReference>
<keyword evidence="2" id="KW-0805">Transcription regulation</keyword>
<dbReference type="AlphaFoldDB" id="A0AA48KTI0"/>
<keyword evidence="7" id="KW-1185">Reference proteome</keyword>
<dbReference type="Proteomes" id="UP001333710">
    <property type="component" value="Chromosome"/>
</dbReference>
<comment type="similarity">
    <text evidence="1">Belongs to the LysR transcriptional regulatory family.</text>
</comment>
<evidence type="ECO:0000313" key="6">
    <source>
        <dbReference type="EMBL" id="BDX08207.1"/>
    </source>
</evidence>
<gene>
    <name evidence="6" type="ORF">MACH26_37280</name>
</gene>
<dbReference type="GO" id="GO:0003700">
    <property type="term" value="F:DNA-binding transcription factor activity"/>
    <property type="evidence" value="ECO:0007669"/>
    <property type="project" value="InterPro"/>
</dbReference>
<dbReference type="PRINTS" id="PR00039">
    <property type="entry name" value="HTHLYSR"/>
</dbReference>
<organism evidence="6 7">
    <name type="scientific">Planctobacterium marinum</name>
    <dbReference type="NCBI Taxonomy" id="1631968"/>
    <lineage>
        <taxon>Bacteria</taxon>
        <taxon>Pseudomonadati</taxon>
        <taxon>Pseudomonadota</taxon>
        <taxon>Gammaproteobacteria</taxon>
        <taxon>Alteromonadales</taxon>
        <taxon>Alteromonadaceae</taxon>
        <taxon>Planctobacterium</taxon>
    </lineage>
</organism>
<protein>
    <submittedName>
        <fullName evidence="6">LysR family transcriptional regulator</fullName>
    </submittedName>
</protein>
<proteinExistence type="inferred from homology"/>
<dbReference type="PROSITE" id="PS50931">
    <property type="entry name" value="HTH_LYSR"/>
    <property type="match status" value="1"/>
</dbReference>
<dbReference type="EMBL" id="AP027272">
    <property type="protein sequence ID" value="BDX08207.1"/>
    <property type="molecule type" value="Genomic_DNA"/>
</dbReference>
<dbReference type="PANTHER" id="PTHR30118:SF15">
    <property type="entry name" value="TRANSCRIPTIONAL REGULATORY PROTEIN"/>
    <property type="match status" value="1"/>
</dbReference>
<keyword evidence="3" id="KW-0238">DNA-binding</keyword>